<keyword evidence="9" id="KW-0418">Kinase</keyword>
<dbReference type="InterPro" id="IPR057676">
    <property type="entry name" value="PH_S11IP_C"/>
</dbReference>
<comment type="caution">
    <text evidence="9">The sequence shown here is derived from an EMBL/GenBank/DDBJ whole genome shotgun (WGS) entry which is preliminary data.</text>
</comment>
<accession>A0A1W0WYI1</accession>
<evidence type="ECO:0000259" key="7">
    <source>
        <dbReference type="Pfam" id="PF25357"/>
    </source>
</evidence>
<dbReference type="PANTHER" id="PTHR15454:SF69">
    <property type="entry name" value="SERINE_THREONINE-PROTEIN KINASE 11-INTERACTING PROTEIN"/>
    <property type="match status" value="1"/>
</dbReference>
<reference evidence="10" key="1">
    <citation type="submission" date="2017-01" db="EMBL/GenBank/DDBJ databases">
        <title>Comparative genomics of anhydrobiosis in the tardigrade Hypsibius dujardini.</title>
        <authorList>
            <person name="Yoshida Y."/>
            <person name="Koutsovoulos G."/>
            <person name="Laetsch D."/>
            <person name="Stevens L."/>
            <person name="Kumar S."/>
            <person name="Horikawa D."/>
            <person name="Ishino K."/>
            <person name="Komine S."/>
            <person name="Tomita M."/>
            <person name="Blaxter M."/>
            <person name="Arakawa K."/>
        </authorList>
    </citation>
    <scope>NUCLEOTIDE SEQUENCE [LARGE SCALE GENOMIC DNA]</scope>
    <source>
        <strain evidence="10">Z151</strain>
    </source>
</reference>
<feature type="domain" description="Serine/threonine-protein kinase 11-interacting protein PH" evidence="7">
    <location>
        <begin position="498"/>
        <end position="593"/>
    </location>
</feature>
<dbReference type="PANTHER" id="PTHR15454">
    <property type="entry name" value="NISCHARIN RELATED"/>
    <property type="match status" value="1"/>
</dbReference>
<evidence type="ECO:0000259" key="8">
    <source>
        <dbReference type="Pfam" id="PF25624"/>
    </source>
</evidence>
<dbReference type="InterPro" id="IPR001611">
    <property type="entry name" value="Leu-rich_rpt"/>
</dbReference>
<evidence type="ECO:0000313" key="10">
    <source>
        <dbReference type="Proteomes" id="UP000192578"/>
    </source>
</evidence>
<dbReference type="Proteomes" id="UP000192578">
    <property type="component" value="Unassembled WGS sequence"/>
</dbReference>
<dbReference type="Pfam" id="PF14580">
    <property type="entry name" value="LRR_9"/>
    <property type="match status" value="1"/>
</dbReference>
<dbReference type="Pfam" id="PF25624">
    <property type="entry name" value="PH_S11IP_C"/>
    <property type="match status" value="1"/>
</dbReference>
<dbReference type="EMBL" id="MTYJ01000032">
    <property type="protein sequence ID" value="OQV20274.1"/>
    <property type="molecule type" value="Genomic_DNA"/>
</dbReference>
<sequence>MSAVLHDVVAVIRKSEQGILSGQLKLSLTTQFTADLLRLPHILEARRHHRHAGPPVIGKRAEELRLEALLEDLQYLNSIADRVIALKVIHGDGTLQGTISLQPFRSLRYLELKKLPLHLLTGLANLRGQLECIVCCRSLQDLDLLLRKCGGDSSQGFPWSQLKTLICIDCDIEELGRALDLTPALQSLDLSRNAIRNCGDAFLRLEDLTTVNLSHNHVEKVPQFAPLLSHRLKVLVLRNNRLESIEGAEDLENLLELDLSDNCISEHRLLWPLQRLFRLTRLNLHGNPISHHPKHRTLTVQYLSPRVVSNSRFQLDGESLSKVEMSAVSELLSPVVRTPVIRSASPLSAPTPSLGSPSGGELTQSMGDCISTSGMSASGRKKPLRVRTVKLADQPEVSEENKAILPNEPFVGVLGTSTSSAFAIDIEERRLRFGEEWLKFQAAQETSSSIPITSSLTPEPLRLEFPEDDDDVPSNSQELTHTGDLNRIESVEQAEQTETDENESNPFLVQLQDDPDPNHALLITLGDKHLIERNASGVVIEMLEITSILRAEVAVDDSRAVTVYFDYLRKDRRRRRYVFESPEQAREFVELVLPMIDRKDDKVSCYQCLQCSEIFPEYQAETKVKYVPRGDFQHSGYSSSVGSASTKGVLAETVLCPFCSSEMLMQHKSPSSSASVTPEEESSPSPSSSIATSEHGVVIAPTRQRSSSVVVLNSEPSDMEETILASSIRSPIREMLSPDIGLMASPIDDVRGYEREDSSEETLFSVENVDTALQVLRSRFHRTEPGRVEWRYDDYGVVDHRLRLHIDMNVLTDASEKFALLAKAGFHSTKTNHLQQAVIVVSNLRVYINRLDEQTSLDPSSWLHGYESAFLSDLNLLHQVCEKECLRIGFADGSFWMLMFRDRVRCAAFSHQFEDLLTSNRVSFLLRETTDTDKLETWLATAPIAPDDDAESSSTLTMRTLCLLGKAPITVLCTNTHIVMVKEDYQRVLRTGESSVTYIDSKSISAISCLVAYQQDPSSVGVKFFDEDPDCINQWDFYFETVDGVALLAQAVRKPWETLIFHVPLNVELYP</sequence>
<proteinExistence type="predicted"/>
<evidence type="ECO:0000256" key="5">
    <source>
        <dbReference type="SAM" id="MobiDB-lite"/>
    </source>
</evidence>
<dbReference type="InterPro" id="IPR032675">
    <property type="entry name" value="LRR_dom_sf"/>
</dbReference>
<dbReference type="InterPro" id="IPR057292">
    <property type="entry name" value="PH_S11IP"/>
</dbReference>
<dbReference type="SUPFAM" id="SSF52058">
    <property type="entry name" value="L domain-like"/>
    <property type="match status" value="1"/>
</dbReference>
<feature type="compositionally biased region" description="Low complexity" evidence="5">
    <location>
        <begin position="448"/>
        <end position="460"/>
    </location>
</feature>
<evidence type="ECO:0000256" key="1">
    <source>
        <dbReference type="ARBA" id="ARBA00004496"/>
    </source>
</evidence>
<dbReference type="OrthoDB" id="7451790at2759"/>
<evidence type="ECO:0000256" key="4">
    <source>
        <dbReference type="ARBA" id="ARBA00022737"/>
    </source>
</evidence>
<evidence type="ECO:0000256" key="2">
    <source>
        <dbReference type="ARBA" id="ARBA00022490"/>
    </source>
</evidence>
<keyword evidence="3" id="KW-0433">Leucine-rich repeat</keyword>
<name>A0A1W0WYI1_HYPEX</name>
<dbReference type="Pfam" id="PF23142">
    <property type="entry name" value="PH_PLEKHM2"/>
    <property type="match status" value="1"/>
</dbReference>
<keyword evidence="9" id="KW-0808">Transferase</keyword>
<feature type="domain" description="STK11-interacting protein C-terminal PH" evidence="8">
    <location>
        <begin position="967"/>
        <end position="1068"/>
    </location>
</feature>
<evidence type="ECO:0000256" key="3">
    <source>
        <dbReference type="ARBA" id="ARBA00022614"/>
    </source>
</evidence>
<feature type="region of interest" description="Disordered" evidence="5">
    <location>
        <begin position="448"/>
        <end position="485"/>
    </location>
</feature>
<dbReference type="Pfam" id="PF25357">
    <property type="entry name" value="PH_S11IP"/>
    <property type="match status" value="1"/>
</dbReference>
<comment type="subcellular location">
    <subcellularLocation>
        <location evidence="1">Cytoplasm</location>
    </subcellularLocation>
</comment>
<dbReference type="GO" id="GO:0016301">
    <property type="term" value="F:kinase activity"/>
    <property type="evidence" value="ECO:0007669"/>
    <property type="project" value="UniProtKB-KW"/>
</dbReference>
<feature type="compositionally biased region" description="Low complexity" evidence="5">
    <location>
        <begin position="669"/>
        <end position="694"/>
    </location>
</feature>
<dbReference type="GO" id="GO:0005737">
    <property type="term" value="C:cytoplasm"/>
    <property type="evidence" value="ECO:0007669"/>
    <property type="project" value="UniProtKB-SubCell"/>
</dbReference>
<dbReference type="PROSITE" id="PS51450">
    <property type="entry name" value="LRR"/>
    <property type="match status" value="3"/>
</dbReference>
<keyword evidence="2" id="KW-0963">Cytoplasm</keyword>
<protein>
    <submittedName>
        <fullName evidence="9">Serine/threonine-protein kinase 11-interacting protein</fullName>
    </submittedName>
</protein>
<dbReference type="InterPro" id="IPR057288">
    <property type="entry name" value="PH_PLEKHM2"/>
</dbReference>
<gene>
    <name evidence="9" type="ORF">BV898_05825</name>
</gene>
<dbReference type="Gene3D" id="3.80.10.10">
    <property type="entry name" value="Ribonuclease Inhibitor"/>
    <property type="match status" value="2"/>
</dbReference>
<keyword evidence="4" id="KW-0677">Repeat</keyword>
<keyword evidence="10" id="KW-1185">Reference proteome</keyword>
<organism evidence="9 10">
    <name type="scientific">Hypsibius exemplaris</name>
    <name type="common">Freshwater tardigrade</name>
    <dbReference type="NCBI Taxonomy" id="2072580"/>
    <lineage>
        <taxon>Eukaryota</taxon>
        <taxon>Metazoa</taxon>
        <taxon>Ecdysozoa</taxon>
        <taxon>Tardigrada</taxon>
        <taxon>Eutardigrada</taxon>
        <taxon>Parachela</taxon>
        <taxon>Hypsibioidea</taxon>
        <taxon>Hypsibiidae</taxon>
        <taxon>Hypsibius</taxon>
    </lineage>
</organism>
<feature type="compositionally biased region" description="Polar residues" evidence="5">
    <location>
        <begin position="361"/>
        <end position="376"/>
    </location>
</feature>
<feature type="region of interest" description="Disordered" evidence="5">
    <location>
        <begin position="344"/>
        <end position="382"/>
    </location>
</feature>
<feature type="domain" description="PLEKHM2 PH" evidence="6">
    <location>
        <begin position="798"/>
        <end position="918"/>
    </location>
</feature>
<dbReference type="AlphaFoldDB" id="A0A1W0WYI1"/>
<feature type="compositionally biased region" description="Low complexity" evidence="5">
    <location>
        <begin position="344"/>
        <end position="360"/>
    </location>
</feature>
<feature type="region of interest" description="Disordered" evidence="5">
    <location>
        <begin position="669"/>
        <end position="698"/>
    </location>
</feature>
<evidence type="ECO:0000313" key="9">
    <source>
        <dbReference type="EMBL" id="OQV20274.1"/>
    </source>
</evidence>
<evidence type="ECO:0000259" key="6">
    <source>
        <dbReference type="Pfam" id="PF23142"/>
    </source>
</evidence>